<evidence type="ECO:0000313" key="22">
    <source>
        <dbReference type="EMBL" id="KAJ6625911.1"/>
    </source>
</evidence>
<feature type="domain" description="ERAP1-like C-terminal" evidence="18">
    <location>
        <begin position="588"/>
        <end position="884"/>
    </location>
</feature>
<comment type="subcellular location">
    <subcellularLocation>
        <location evidence="1">Cell membrane</location>
        <topology evidence="1">Lipid-anchor</topology>
        <topology evidence="1">GPI-anchor</topology>
    </subcellularLocation>
</comment>
<dbReference type="OrthoDB" id="7780774at2759"/>
<feature type="domain" description="Aminopeptidase N-like N-terminal" evidence="19">
    <location>
        <begin position="62"/>
        <end position="249"/>
    </location>
</feature>
<evidence type="ECO:0000313" key="23">
    <source>
        <dbReference type="Proteomes" id="UP001151699"/>
    </source>
</evidence>
<protein>
    <recommendedName>
        <fullName evidence="14">Aminopeptidase</fullName>
        <ecNumber evidence="14">3.4.11.-</ecNumber>
    </recommendedName>
</protein>
<keyword evidence="16" id="KW-0732">Signal</keyword>
<evidence type="ECO:0000256" key="11">
    <source>
        <dbReference type="PIRSR" id="PIRSR634016-1"/>
    </source>
</evidence>
<keyword evidence="4" id="KW-0325">Glycoprotein</keyword>
<dbReference type="PANTHER" id="PTHR11533">
    <property type="entry name" value="PROTEASE M1 ZINC METALLOPROTEASE"/>
    <property type="match status" value="1"/>
</dbReference>
<evidence type="ECO:0000259" key="19">
    <source>
        <dbReference type="Pfam" id="PF17900"/>
    </source>
</evidence>
<dbReference type="EMBL" id="WJQU01003319">
    <property type="protein sequence ID" value="KAJ6625911.1"/>
    <property type="molecule type" value="Genomic_DNA"/>
</dbReference>
<feature type="site" description="Transition state stabilizer" evidence="13">
    <location>
        <position position="447"/>
    </location>
</feature>
<feature type="binding site" evidence="12">
    <location>
        <position position="383"/>
    </location>
    <ligand>
        <name>Zn(2+)</name>
        <dbReference type="ChEBI" id="CHEBI:29105"/>
        <note>catalytic</note>
    </ligand>
</feature>
<dbReference type="InterPro" id="IPR050344">
    <property type="entry name" value="Peptidase_M1_aminopeptidases"/>
</dbReference>
<dbReference type="GO" id="GO:0005737">
    <property type="term" value="C:cytoplasm"/>
    <property type="evidence" value="ECO:0007669"/>
    <property type="project" value="TreeGrafter"/>
</dbReference>
<dbReference type="Proteomes" id="UP001151699">
    <property type="component" value="Unassembled WGS sequence"/>
</dbReference>
<feature type="region of interest" description="Disordered" evidence="15">
    <location>
        <begin position="925"/>
        <end position="947"/>
    </location>
</feature>
<keyword evidence="10" id="KW-0449">Lipoprotein</keyword>
<dbReference type="EC" id="3.4.11.-" evidence="14"/>
<feature type="binding site" evidence="12">
    <location>
        <position position="364"/>
    </location>
    <ligand>
        <name>Zn(2+)</name>
        <dbReference type="ChEBI" id="CHEBI:29105"/>
        <note>catalytic</note>
    </ligand>
</feature>
<evidence type="ECO:0000256" key="4">
    <source>
        <dbReference type="ARBA" id="ARBA00022622"/>
    </source>
</evidence>
<dbReference type="InterPro" id="IPR045357">
    <property type="entry name" value="Aminopeptidase_N-like_N"/>
</dbReference>
<feature type="domain" description="Peptidase M1 membrane alanine aminopeptidase" evidence="17">
    <location>
        <begin position="286"/>
        <end position="513"/>
    </location>
</feature>
<dbReference type="Pfam" id="PF17900">
    <property type="entry name" value="Peptidase_M1_N"/>
    <property type="match status" value="1"/>
</dbReference>
<dbReference type="SUPFAM" id="SSF55486">
    <property type="entry name" value="Metalloproteases ('zincins'), catalytic domain"/>
    <property type="match status" value="1"/>
</dbReference>
<keyword evidence="8 12" id="KW-0862">Zinc</keyword>
<organism evidence="22 23">
    <name type="scientific">Pseudolycoriella hygida</name>
    <dbReference type="NCBI Taxonomy" id="35572"/>
    <lineage>
        <taxon>Eukaryota</taxon>
        <taxon>Metazoa</taxon>
        <taxon>Ecdysozoa</taxon>
        <taxon>Arthropoda</taxon>
        <taxon>Hexapoda</taxon>
        <taxon>Insecta</taxon>
        <taxon>Pterygota</taxon>
        <taxon>Neoptera</taxon>
        <taxon>Endopterygota</taxon>
        <taxon>Diptera</taxon>
        <taxon>Nematocera</taxon>
        <taxon>Sciaroidea</taxon>
        <taxon>Sciaridae</taxon>
        <taxon>Pseudolycoriella</taxon>
    </lineage>
</organism>
<reference evidence="22" key="1">
    <citation type="submission" date="2022-07" db="EMBL/GenBank/DDBJ databases">
        <authorList>
            <person name="Trinca V."/>
            <person name="Uliana J.V.C."/>
            <person name="Torres T.T."/>
            <person name="Ward R.J."/>
            <person name="Monesi N."/>
        </authorList>
    </citation>
    <scope>NUCLEOTIDE SEQUENCE</scope>
    <source>
        <strain evidence="22">HSMRA1968</strain>
        <tissue evidence="22">Whole embryos</tissue>
    </source>
</reference>
<dbReference type="GO" id="GO:0042277">
    <property type="term" value="F:peptide binding"/>
    <property type="evidence" value="ECO:0007669"/>
    <property type="project" value="TreeGrafter"/>
</dbReference>
<dbReference type="GO" id="GO:0005615">
    <property type="term" value="C:extracellular space"/>
    <property type="evidence" value="ECO:0007669"/>
    <property type="project" value="TreeGrafter"/>
</dbReference>
<dbReference type="AlphaFoldDB" id="A0A9Q0MII0"/>
<evidence type="ECO:0000256" key="14">
    <source>
        <dbReference type="RuleBase" id="RU364040"/>
    </source>
</evidence>
<evidence type="ECO:0000256" key="1">
    <source>
        <dbReference type="ARBA" id="ARBA00004609"/>
    </source>
</evidence>
<keyword evidence="4" id="KW-0336">GPI-anchor</keyword>
<keyword evidence="6 12" id="KW-0479">Metal-binding</keyword>
<dbReference type="Gene3D" id="1.25.50.20">
    <property type="match status" value="1"/>
</dbReference>
<keyword evidence="5 14" id="KW-0645">Protease</keyword>
<evidence type="ECO:0000256" key="15">
    <source>
        <dbReference type="SAM" id="MobiDB-lite"/>
    </source>
</evidence>
<comment type="cofactor">
    <cofactor evidence="12 14">
        <name>Zn(2+)</name>
        <dbReference type="ChEBI" id="CHEBI:29105"/>
    </cofactor>
    <text evidence="12 14">Binds 1 zinc ion per subunit.</text>
</comment>
<dbReference type="PANTHER" id="PTHR11533:SF290">
    <property type="entry name" value="AMINOPEPTIDASE"/>
    <property type="match status" value="1"/>
</dbReference>
<evidence type="ECO:0000256" key="6">
    <source>
        <dbReference type="ARBA" id="ARBA00022723"/>
    </source>
</evidence>
<dbReference type="InterPro" id="IPR001930">
    <property type="entry name" value="Peptidase_M1"/>
</dbReference>
<evidence type="ECO:0000256" key="3">
    <source>
        <dbReference type="ARBA" id="ARBA00022438"/>
    </source>
</evidence>
<accession>A0A9Q0MII0</accession>
<dbReference type="FunFam" id="1.10.390.10:FF:000013">
    <property type="entry name" value="Aminopeptidase N"/>
    <property type="match status" value="1"/>
</dbReference>
<keyword evidence="4" id="KW-0472">Membrane</keyword>
<evidence type="ECO:0000256" key="10">
    <source>
        <dbReference type="ARBA" id="ARBA00023288"/>
    </source>
</evidence>
<sequence>MWFGVALTILSLIICALGNPLSELHNSDVEIVESKYKFVEKALEISPRFEPTTYRLPNNSIPLNYDLVITTDIDKGLFDFSGVVKIHIRIVNESQEIILHYRQTTIDVINLFTADGTTIIAEALLYVQIPVYEFLVITLPRVYNPNDEVVLEIKYRGEHRADGGGFYRASYVNADLVSVWYATTQFEIDDARHAMPSYDEPGIRAPIQASIKHGRTYTAVSNMDVESITDDGDYVITRFFRTPSIQTYLLAFLVSDFDYVNATNTRIPQKIYARPERIARGYGDFAASVVGPILNGLEQHIGVDYPISKMDHAALNFFNFGAMENIGLITYIEDGLLYDPNTAQASQESRQRSITTLVAHEYVHQWFGNIVSPAWWQYVWLNEGFATLLQYYISDLVYPGMNYMNNFVTAAMPRAFSVDVLSLNSWAMNHYTEEPARLWDKFGGIGYQKSGCVLRMFQEVLTPATFAKGLNYYQNAMYMKAAIPDDLHEGLQRAYDEDYPGNNLNINELMHSWEDRPGYPMITVRLLNNNLVLSQRRYPGSAGEIYSVPITIATKSDPSFGRTTPLVWLHDEVDVFAPGQLNFASDDWIVLNLQQVGYYRVDYDTNLWRAIIRQLKENHSFIHPINRAVLQDEIYLALTDSTLNRVTASDCMDILTYFGKEDEPIAWSKANALITSFNNRLFGTSRYGNFLEFLREITTPHLNAIGYERIDFESSVTTSLRNSIKSWNCLALADPCLSNEYTKFLQFYNTNTSASFDYCHALRNVNGATYEALVNGVARDSSYVTRSNYLNNLGCSLNEEDLKKFLAITLDTTNVLTANERQNILVNTMGRSIIALDTTIQFIDANYAALTTLVSSFSNVLVSLAAFVNSDENVNKLEELISRALDSATFINPSQIRSVYVNNFKWQEDNFEAIDNWFTSLTTTTTTTAPTQPTQPTQPSQPTTPSSATSITLSFGISVACLTLSLSIS</sequence>
<dbReference type="GO" id="GO:0043171">
    <property type="term" value="P:peptide catabolic process"/>
    <property type="evidence" value="ECO:0007669"/>
    <property type="project" value="TreeGrafter"/>
</dbReference>
<dbReference type="InterPro" id="IPR024571">
    <property type="entry name" value="ERAP1-like_C_dom"/>
</dbReference>
<dbReference type="InterPro" id="IPR042097">
    <property type="entry name" value="Aminopeptidase_N-like_N_sf"/>
</dbReference>
<evidence type="ECO:0000256" key="13">
    <source>
        <dbReference type="PIRSR" id="PIRSR634016-4"/>
    </source>
</evidence>
<dbReference type="EMBL" id="WJQU01006385">
    <property type="protein sequence ID" value="KAJ6597318.1"/>
    <property type="molecule type" value="Genomic_DNA"/>
</dbReference>
<evidence type="ECO:0000256" key="9">
    <source>
        <dbReference type="ARBA" id="ARBA00023049"/>
    </source>
</evidence>
<comment type="caution">
    <text evidence="22">The sequence shown here is derived from an EMBL/GenBank/DDBJ whole genome shotgun (WGS) entry which is preliminary data.</text>
</comment>
<proteinExistence type="inferred from homology"/>
<evidence type="ECO:0000313" key="20">
    <source>
        <dbReference type="EMBL" id="KAJ6597318.1"/>
    </source>
</evidence>
<feature type="chain" id="PRO_5040654062" description="Aminopeptidase" evidence="16">
    <location>
        <begin position="19"/>
        <end position="969"/>
    </location>
</feature>
<feature type="binding site" evidence="12">
    <location>
        <position position="360"/>
    </location>
    <ligand>
        <name>Zn(2+)</name>
        <dbReference type="ChEBI" id="CHEBI:29105"/>
        <note>catalytic</note>
    </ligand>
</feature>
<dbReference type="InterPro" id="IPR034016">
    <property type="entry name" value="M1_APN-typ"/>
</dbReference>
<evidence type="ECO:0000259" key="17">
    <source>
        <dbReference type="Pfam" id="PF01433"/>
    </source>
</evidence>
<dbReference type="Pfam" id="PF11838">
    <property type="entry name" value="ERAP1_C"/>
    <property type="match status" value="1"/>
</dbReference>
<dbReference type="Gene3D" id="2.60.40.1910">
    <property type="match status" value="1"/>
</dbReference>
<evidence type="ECO:0000256" key="7">
    <source>
        <dbReference type="ARBA" id="ARBA00022801"/>
    </source>
</evidence>
<dbReference type="GO" id="GO:0070006">
    <property type="term" value="F:metalloaminopeptidase activity"/>
    <property type="evidence" value="ECO:0007669"/>
    <property type="project" value="TreeGrafter"/>
</dbReference>
<evidence type="ECO:0000256" key="5">
    <source>
        <dbReference type="ARBA" id="ARBA00022670"/>
    </source>
</evidence>
<dbReference type="Gene3D" id="2.60.40.1730">
    <property type="entry name" value="tricorn interacting facor f3 domain"/>
    <property type="match status" value="1"/>
</dbReference>
<evidence type="ECO:0000313" key="21">
    <source>
        <dbReference type="EMBL" id="KAJ6625251.1"/>
    </source>
</evidence>
<keyword evidence="7 14" id="KW-0378">Hydrolase</keyword>
<evidence type="ECO:0000256" key="12">
    <source>
        <dbReference type="PIRSR" id="PIRSR634016-3"/>
    </source>
</evidence>
<dbReference type="InterPro" id="IPR014782">
    <property type="entry name" value="Peptidase_M1_dom"/>
</dbReference>
<dbReference type="GO" id="GO:0005886">
    <property type="term" value="C:plasma membrane"/>
    <property type="evidence" value="ECO:0007669"/>
    <property type="project" value="UniProtKB-SubCell"/>
</dbReference>
<name>A0A9Q0MII0_9DIPT</name>
<evidence type="ECO:0000256" key="8">
    <source>
        <dbReference type="ARBA" id="ARBA00022833"/>
    </source>
</evidence>
<keyword evidence="9 14" id="KW-0482">Metalloprotease</keyword>
<keyword evidence="3 14" id="KW-0031">Aminopeptidase</keyword>
<evidence type="ECO:0000259" key="18">
    <source>
        <dbReference type="Pfam" id="PF11838"/>
    </source>
</evidence>
<feature type="active site" description="Proton acceptor" evidence="11">
    <location>
        <position position="361"/>
    </location>
</feature>
<dbReference type="GO" id="GO:0008270">
    <property type="term" value="F:zinc ion binding"/>
    <property type="evidence" value="ECO:0007669"/>
    <property type="project" value="UniProtKB-UniRule"/>
</dbReference>
<evidence type="ECO:0000256" key="16">
    <source>
        <dbReference type="SAM" id="SignalP"/>
    </source>
</evidence>
<dbReference type="GO" id="GO:0006508">
    <property type="term" value="P:proteolysis"/>
    <property type="evidence" value="ECO:0007669"/>
    <property type="project" value="UniProtKB-KW"/>
</dbReference>
<gene>
    <name evidence="22" type="primary">APN1_4</name>
    <name evidence="21" type="synonym">APN1_6</name>
    <name evidence="20" type="synonym">APN1_7</name>
    <name evidence="22" type="ORF">Bhyg_16372</name>
    <name evidence="21" type="ORF">Bhyg_16375</name>
    <name evidence="20" type="ORF">Bhyg_17060</name>
</gene>
<dbReference type="CDD" id="cd09601">
    <property type="entry name" value="M1_APN-Q_like"/>
    <property type="match status" value="1"/>
</dbReference>
<dbReference type="GO" id="GO:0098552">
    <property type="term" value="C:side of membrane"/>
    <property type="evidence" value="ECO:0007669"/>
    <property type="project" value="UniProtKB-KW"/>
</dbReference>
<dbReference type="Pfam" id="PF01433">
    <property type="entry name" value="Peptidase_M1"/>
    <property type="match status" value="1"/>
</dbReference>
<comment type="similarity">
    <text evidence="2 14">Belongs to the peptidase M1 family.</text>
</comment>
<dbReference type="SUPFAM" id="SSF63737">
    <property type="entry name" value="Leukotriene A4 hydrolase N-terminal domain"/>
    <property type="match status" value="1"/>
</dbReference>
<dbReference type="Gene3D" id="1.10.390.10">
    <property type="entry name" value="Neutral Protease Domain 2"/>
    <property type="match status" value="1"/>
</dbReference>
<feature type="signal peptide" evidence="16">
    <location>
        <begin position="1"/>
        <end position="18"/>
    </location>
</feature>
<dbReference type="InterPro" id="IPR027268">
    <property type="entry name" value="Peptidase_M4/M1_CTD_sf"/>
</dbReference>
<evidence type="ECO:0000256" key="2">
    <source>
        <dbReference type="ARBA" id="ARBA00010136"/>
    </source>
</evidence>
<dbReference type="EMBL" id="WJQU01003386">
    <property type="protein sequence ID" value="KAJ6625251.1"/>
    <property type="molecule type" value="Genomic_DNA"/>
</dbReference>
<dbReference type="PRINTS" id="PR00756">
    <property type="entry name" value="ALADIPTASE"/>
</dbReference>
<keyword evidence="23" id="KW-1185">Reference proteome</keyword>